<feature type="compositionally biased region" description="Basic residues" evidence="7">
    <location>
        <begin position="116"/>
        <end position="125"/>
    </location>
</feature>
<dbReference type="Pfam" id="PF05729">
    <property type="entry name" value="NACHT"/>
    <property type="match status" value="1"/>
</dbReference>
<comment type="subcellular location">
    <subcellularLocation>
        <location evidence="1">Cytoplasm</location>
    </subcellularLocation>
</comment>
<keyword evidence="4" id="KW-0677">Repeat</keyword>
<dbReference type="SUPFAM" id="SSF47986">
    <property type="entry name" value="DEATH domain"/>
    <property type="match status" value="1"/>
</dbReference>
<dbReference type="InterPro" id="IPR051261">
    <property type="entry name" value="NLR"/>
</dbReference>
<gene>
    <name evidence="10" type="primary">nlrc3l1</name>
</gene>
<evidence type="ECO:0000259" key="8">
    <source>
        <dbReference type="SMART" id="SM01288"/>
    </source>
</evidence>
<evidence type="ECO:0000313" key="10">
    <source>
        <dbReference type="RefSeq" id="XP_030637759.1"/>
    </source>
</evidence>
<dbReference type="PANTHER" id="PTHR24106">
    <property type="entry name" value="NACHT, LRR AND CARD DOMAINS-CONTAINING"/>
    <property type="match status" value="1"/>
</dbReference>
<dbReference type="GeneID" id="115818516"/>
<dbReference type="OrthoDB" id="120976at2759"/>
<dbReference type="InterPro" id="IPR007111">
    <property type="entry name" value="NACHT_NTPase"/>
</dbReference>
<dbReference type="CTD" id="794214"/>
<keyword evidence="2" id="KW-0963">Cytoplasm</keyword>
<dbReference type="InterPro" id="IPR004020">
    <property type="entry name" value="DAPIN"/>
</dbReference>
<dbReference type="InterPro" id="IPR041267">
    <property type="entry name" value="NLRP_HD2"/>
</dbReference>
<feature type="region of interest" description="Disordered" evidence="7">
    <location>
        <begin position="97"/>
        <end position="147"/>
    </location>
</feature>
<feature type="region of interest" description="Disordered" evidence="7">
    <location>
        <begin position="1"/>
        <end position="83"/>
    </location>
</feature>
<proteinExistence type="predicted"/>
<dbReference type="InterPro" id="IPR011029">
    <property type="entry name" value="DEATH-like_dom_sf"/>
</dbReference>
<dbReference type="Gene3D" id="1.10.533.10">
    <property type="entry name" value="Death Domain, Fas"/>
    <property type="match status" value="1"/>
</dbReference>
<dbReference type="FunFam" id="3.40.50.300:FF:000210">
    <property type="entry name" value="Si:dkey-16p6.1"/>
    <property type="match status" value="1"/>
</dbReference>
<reference evidence="10" key="1">
    <citation type="submission" date="2025-08" db="UniProtKB">
        <authorList>
            <consortium name="RefSeq"/>
        </authorList>
    </citation>
    <scope>IDENTIFICATION</scope>
</reference>
<dbReference type="InParanoid" id="A0A6J2W0U0"/>
<feature type="domain" description="FISNA" evidence="8">
    <location>
        <begin position="247"/>
        <end position="319"/>
    </location>
</feature>
<keyword evidence="5" id="KW-0547">Nucleotide-binding</keyword>
<dbReference type="FunCoup" id="A0A6J2W0U0">
    <property type="interactions" value="100"/>
</dbReference>
<evidence type="ECO:0000256" key="3">
    <source>
        <dbReference type="ARBA" id="ARBA00022614"/>
    </source>
</evidence>
<dbReference type="GO" id="GO:0005524">
    <property type="term" value="F:ATP binding"/>
    <property type="evidence" value="ECO:0007669"/>
    <property type="project" value="UniProtKB-KW"/>
</dbReference>
<dbReference type="Pfam" id="PF14484">
    <property type="entry name" value="FISNA"/>
    <property type="match status" value="1"/>
</dbReference>
<dbReference type="InterPro" id="IPR027417">
    <property type="entry name" value="P-loop_NTPase"/>
</dbReference>
<dbReference type="Gene3D" id="3.40.50.300">
    <property type="entry name" value="P-loop containing nucleotide triphosphate hydrolases"/>
    <property type="match status" value="1"/>
</dbReference>
<evidence type="ECO:0000256" key="7">
    <source>
        <dbReference type="SAM" id="MobiDB-lite"/>
    </source>
</evidence>
<keyword evidence="3" id="KW-0433">Leucine-rich repeat</keyword>
<dbReference type="AlphaFoldDB" id="A0A6J2W0U0"/>
<dbReference type="InterPro" id="IPR041075">
    <property type="entry name" value="NOD1/2_WH"/>
</dbReference>
<dbReference type="Pfam" id="PF02758">
    <property type="entry name" value="PYRIN"/>
    <property type="match status" value="1"/>
</dbReference>
<evidence type="ECO:0000256" key="4">
    <source>
        <dbReference type="ARBA" id="ARBA00022737"/>
    </source>
</evidence>
<name>A0A6J2W0U0_CHACN</name>
<dbReference type="GO" id="GO:0005737">
    <property type="term" value="C:cytoplasm"/>
    <property type="evidence" value="ECO:0007669"/>
    <property type="project" value="UniProtKB-SubCell"/>
</dbReference>
<evidence type="ECO:0000256" key="2">
    <source>
        <dbReference type="ARBA" id="ARBA00022490"/>
    </source>
</evidence>
<dbReference type="Pfam" id="PF17776">
    <property type="entry name" value="NLRC4_HD2"/>
    <property type="match status" value="1"/>
</dbReference>
<protein>
    <submittedName>
        <fullName evidence="10">Protein NLRC3</fullName>
    </submittedName>
</protein>
<evidence type="ECO:0000256" key="1">
    <source>
        <dbReference type="ARBA" id="ARBA00004496"/>
    </source>
</evidence>
<dbReference type="SMART" id="SM01288">
    <property type="entry name" value="FISNA"/>
    <property type="match status" value="1"/>
</dbReference>
<organism evidence="9 10">
    <name type="scientific">Chanos chanos</name>
    <name type="common">Milkfish</name>
    <name type="synonym">Mugil chanos</name>
    <dbReference type="NCBI Taxonomy" id="29144"/>
    <lineage>
        <taxon>Eukaryota</taxon>
        <taxon>Metazoa</taxon>
        <taxon>Chordata</taxon>
        <taxon>Craniata</taxon>
        <taxon>Vertebrata</taxon>
        <taxon>Euteleostomi</taxon>
        <taxon>Actinopterygii</taxon>
        <taxon>Neopterygii</taxon>
        <taxon>Teleostei</taxon>
        <taxon>Ostariophysi</taxon>
        <taxon>Gonorynchiformes</taxon>
        <taxon>Chanidae</taxon>
        <taxon>Chanos</taxon>
    </lineage>
</organism>
<keyword evidence="6" id="KW-0067">ATP-binding</keyword>
<evidence type="ECO:0000256" key="5">
    <source>
        <dbReference type="ARBA" id="ARBA00022741"/>
    </source>
</evidence>
<dbReference type="InterPro" id="IPR029495">
    <property type="entry name" value="NACHT-assoc"/>
</dbReference>
<dbReference type="Pfam" id="PF17779">
    <property type="entry name" value="WHD_NOD2"/>
    <property type="match status" value="1"/>
</dbReference>
<evidence type="ECO:0000313" key="9">
    <source>
        <dbReference type="Proteomes" id="UP000504632"/>
    </source>
</evidence>
<keyword evidence="9" id="KW-1185">Reference proteome</keyword>
<dbReference type="RefSeq" id="XP_030637759.1">
    <property type="nucleotide sequence ID" value="XM_030781899.1"/>
</dbReference>
<feature type="compositionally biased region" description="Basic and acidic residues" evidence="7">
    <location>
        <begin position="31"/>
        <end position="56"/>
    </location>
</feature>
<dbReference type="Proteomes" id="UP000504632">
    <property type="component" value="Chromosome 8"/>
</dbReference>
<sequence>MEVDAASDNSLPFGQGASAFGSDQGEDEDIVPDRRLSLDFREWGPVDQGDRYDVERAQSPPHSYVSMHSDGLSCHPDDIDTDEEPPVTQVVLERHDSFSSSCYSTDSEDNEEGEPKRKRKSRKKSSSSNQQQSAQPPLKPELLKDPNQKRHPALTVDFTFKALRSTLQKLVVEELKCFKKMVWNRYPECFRDPLDGLDIVDLVDKMLEVCDIEVSLKITDVILRDMNLKRAADYLQGLCKRNEVRYDLKMTLKRKYESIYEGFAQQGQQTLFESMYTDLYITDGGDAAVNSQHEVREIEELAEEHSGKEEVITCKDIFDPEIVKSRHIRSMLTKGVAGIGKSATVQKFILDWVEGKAHQDIFFLLPLPFRELNSMENTKVSFMELIQALYPEMKEVETLDFEDCKVMFICDGVDDCLMGLDFRKTEYWCDPKEPTTVKVLITNLIRGNLLHSAFLWITSRPIAANLIPPERVHQLLEVRGFTDEQKDAYFRKKIPDQKMADKIIGHLKSTKTLYIMCHMPLFCWVACRTLQKEFQNAKPGAEPPKAITHLYTNLLLVLINMRTQKLQQNKTEEMWAADKEFLMKLGKMAFIMLEKGLFRIEKEQWKEYDLDPQKAVVETGICTEFFREKFVMYQEKVHCFVHPTMQEYMAALYVFLSFKNNSKNVLDGNKLTRMFKEPSMVDLHKSALDRALHSKNGNYDIFLRFLLGLSMEANQDLLRGFLSNTLASQQAQEETARIIRKKIKDNHYPERNENLSRCLDELSPRLPIHCT</sequence>
<evidence type="ECO:0000256" key="6">
    <source>
        <dbReference type="ARBA" id="ARBA00022840"/>
    </source>
</evidence>
<accession>A0A6J2W0U0</accession>